<dbReference type="Proteomes" id="UP000078272">
    <property type="component" value="Unassembled WGS sequence"/>
</dbReference>
<accession>A0A175RBY7</accession>
<dbReference type="AlphaFoldDB" id="A0A175RBY7"/>
<dbReference type="PATRIC" id="fig|401562.3.peg.4705"/>
<dbReference type="EMBL" id="LDPZ01000007">
    <property type="protein sequence ID" value="KTQ97556.1"/>
    <property type="molecule type" value="Genomic_DNA"/>
</dbReference>
<name>A0A175RBY7_9HYPH</name>
<organism evidence="2 3">
    <name type="scientific">Aureimonas ureilytica</name>
    <dbReference type="NCBI Taxonomy" id="401562"/>
    <lineage>
        <taxon>Bacteria</taxon>
        <taxon>Pseudomonadati</taxon>
        <taxon>Pseudomonadota</taxon>
        <taxon>Alphaproteobacteria</taxon>
        <taxon>Hyphomicrobiales</taxon>
        <taxon>Aurantimonadaceae</taxon>
        <taxon>Aureimonas</taxon>
    </lineage>
</organism>
<evidence type="ECO:0000313" key="3">
    <source>
        <dbReference type="Proteomes" id="UP000078272"/>
    </source>
</evidence>
<protein>
    <submittedName>
        <fullName evidence="2">Uncharacterized protein</fullName>
    </submittedName>
</protein>
<evidence type="ECO:0000313" key="2">
    <source>
        <dbReference type="EMBL" id="KTQ97556.1"/>
    </source>
</evidence>
<gene>
    <name evidence="2" type="ORF">NS226_04215</name>
</gene>
<sequence length="74" mass="8282">MPDSTAGGMFQVGKSYEFRMIEGDDEVVFLGDVEAYEHPLLKIRDVPERPIPIRLMHGDAPGEQSVQAPQMVPR</sequence>
<comment type="caution">
    <text evidence="2">The sequence shown here is derived from an EMBL/GenBank/DDBJ whole genome shotgun (WGS) entry which is preliminary data.</text>
</comment>
<evidence type="ECO:0000256" key="1">
    <source>
        <dbReference type="SAM" id="MobiDB-lite"/>
    </source>
</evidence>
<proteinExistence type="predicted"/>
<feature type="region of interest" description="Disordered" evidence="1">
    <location>
        <begin position="53"/>
        <end position="74"/>
    </location>
</feature>
<reference evidence="2 3" key="1">
    <citation type="journal article" date="2016" name="Front. Microbiol.">
        <title>Genomic Resource of Rice Seed Associated Bacteria.</title>
        <authorList>
            <person name="Midha S."/>
            <person name="Bansal K."/>
            <person name="Sharma S."/>
            <person name="Kumar N."/>
            <person name="Patil P.P."/>
            <person name="Chaudhry V."/>
            <person name="Patil P.B."/>
        </authorList>
    </citation>
    <scope>NUCLEOTIDE SEQUENCE [LARGE SCALE GENOMIC DNA]</scope>
    <source>
        <strain evidence="2 3">NS226</strain>
    </source>
</reference>